<organism evidence="1 2">
    <name type="scientific">Curtobacterium aetherium</name>
    <dbReference type="NCBI Taxonomy" id="2841594"/>
    <lineage>
        <taxon>Bacteria</taxon>
        <taxon>Bacillati</taxon>
        <taxon>Actinomycetota</taxon>
        <taxon>Actinomycetes</taxon>
        <taxon>Micrococcales</taxon>
        <taxon>Microbacteriaceae</taxon>
        <taxon>Curtobacterium</taxon>
    </lineage>
</organism>
<gene>
    <name evidence="1" type="ORF">KM842_13585</name>
</gene>
<sequence length="448" mass="46997">MSRAVPAPAVTHVAAPRFRPVRALVDGATWRQFAFHLAHLPIAVGAVTWFTLTLSAGIPLGVTWIGLVVSAFLLGGSRWFAAVTRRMSAALLGQPVSAPPRRPHRPGVVGWVTAHLRDAGLWRAFAYLLVGFVVTTVAAAVSLAVLLTALGALTHSVWGRYLPEQVGNDGLPHRGAQVLGVFVDTTPLQLAFAALGLVLLVAVWPAVNHGLGALQRVVVRSMLGATARDRRLAEVTASRDAAVVDADATLRRIERELHDGTQARLVGLAMTLGDARDRLQTGQDAADVEALVARAHTSTKEALVELRALARGIHPPVLDAGLEAALTSACARTPFPVRLTVDLPERPSTVVEGVAYFGVLELLTNVSKHAEAATATVDVRQVGTELVVTVTDDGRGGAHVALGTDGGHGTGLAGLLERLRAVDGRLDVDSPTGGPTTVRMTMPLGAAR</sequence>
<proteinExistence type="predicted"/>
<dbReference type="Proteomes" id="UP000681794">
    <property type="component" value="Chromosome"/>
</dbReference>
<evidence type="ECO:0000313" key="1">
    <source>
        <dbReference type="EMBL" id="QWS33257.1"/>
    </source>
</evidence>
<keyword evidence="2" id="KW-1185">Reference proteome</keyword>
<evidence type="ECO:0000313" key="2">
    <source>
        <dbReference type="Proteomes" id="UP000681794"/>
    </source>
</evidence>
<name>A0ACD1E3J4_9MICO</name>
<dbReference type="EMBL" id="CP076544">
    <property type="protein sequence ID" value="QWS33257.1"/>
    <property type="molecule type" value="Genomic_DNA"/>
</dbReference>
<protein>
    <submittedName>
        <fullName evidence="1">Sensor domain-containing protein</fullName>
    </submittedName>
</protein>
<reference evidence="1" key="1">
    <citation type="submission" date="2021-06" db="EMBL/GenBank/DDBJ databases">
        <authorList>
            <person name="Ellington A.J."/>
            <person name="Bryan N.C."/>
            <person name="Christner B.C."/>
            <person name="Reisch C.R."/>
        </authorList>
    </citation>
    <scope>NUCLEOTIDE SEQUENCE</scope>
    <source>
        <strain evidence="1">L6-1</strain>
    </source>
</reference>
<accession>A0ACD1E3J4</accession>